<dbReference type="EMBL" id="CP098400">
    <property type="protein sequence ID" value="URW78615.1"/>
    <property type="molecule type" value="Genomic_DNA"/>
</dbReference>
<dbReference type="KEGG" id="alkq:M9189_07025"/>
<dbReference type="InterPro" id="IPR054207">
    <property type="entry name" value="DUF6913"/>
</dbReference>
<reference evidence="1" key="1">
    <citation type="submission" date="2022-05" db="EMBL/GenBank/DDBJ databases">
        <authorList>
            <person name="Sun X."/>
        </authorList>
    </citation>
    <scope>NUCLEOTIDE SEQUENCE</scope>
    <source>
        <strain evidence="1">Ai-910</strain>
    </source>
</reference>
<evidence type="ECO:0000313" key="1">
    <source>
        <dbReference type="EMBL" id="URW78615.1"/>
    </source>
</evidence>
<name>A0A9J6ZMA1_9BACT</name>
<dbReference type="Pfam" id="PF21857">
    <property type="entry name" value="DUF6913"/>
    <property type="match status" value="1"/>
</dbReference>
<proteinExistence type="predicted"/>
<protein>
    <submittedName>
        <fullName evidence="1">Uncharacterized protein</fullName>
    </submittedName>
</protein>
<reference evidence="1" key="2">
    <citation type="submission" date="2022-06" db="EMBL/GenBank/DDBJ databases">
        <title>Xiashengella guii gen. nov. sp. nov., a bacterium isolated form anaerobic digestion tank.</title>
        <authorList>
            <person name="Huang H."/>
        </authorList>
    </citation>
    <scope>NUCLEOTIDE SEQUENCE</scope>
    <source>
        <strain evidence="1">Ai-910</strain>
    </source>
</reference>
<keyword evidence="2" id="KW-1185">Reference proteome</keyword>
<dbReference type="RefSeq" id="WP_250721979.1">
    <property type="nucleotide sequence ID" value="NZ_CP098400.1"/>
</dbReference>
<dbReference type="AlphaFoldDB" id="A0A9J6ZMA1"/>
<evidence type="ECO:0000313" key="2">
    <source>
        <dbReference type="Proteomes" id="UP001056426"/>
    </source>
</evidence>
<organism evidence="1 2">
    <name type="scientific">Xiashengella succiniciproducens</name>
    <dbReference type="NCBI Taxonomy" id="2949635"/>
    <lineage>
        <taxon>Bacteria</taxon>
        <taxon>Pseudomonadati</taxon>
        <taxon>Bacteroidota</taxon>
        <taxon>Bacteroidia</taxon>
        <taxon>Marinilabiliales</taxon>
        <taxon>Marinilabiliaceae</taxon>
        <taxon>Xiashengella</taxon>
    </lineage>
</organism>
<sequence>MILFEGCRTKICKSILKKRIKKRNRKVVARGLNQASSLGIIFDANKKEDVSLIKALLKELPGVKELSAIGYYSVKKVPHDYISDKSWYFFTPNECDFLFRPKGEYFDAFIEKKFDILLVLDNSNHTPIEWLAAMSLSGFKAGRSGYYDHVLDFMIELKEGGTERLLKELKHYLGNLNNQNA</sequence>
<gene>
    <name evidence="1" type="ORF">M9189_07025</name>
</gene>
<dbReference type="Proteomes" id="UP001056426">
    <property type="component" value="Chromosome"/>
</dbReference>
<accession>A0A9J6ZMA1</accession>